<dbReference type="InterPro" id="IPR028082">
    <property type="entry name" value="Peripla_BP_I"/>
</dbReference>
<accession>A0A7W9S499</accession>
<protein>
    <submittedName>
        <fullName evidence="6">Branched-chain amino acid transport system substrate-binding protein</fullName>
    </submittedName>
</protein>
<reference evidence="6 7" key="1">
    <citation type="submission" date="2020-08" db="EMBL/GenBank/DDBJ databases">
        <title>Genomic Encyclopedia of Type Strains, Phase IV (KMG-IV): sequencing the most valuable type-strain genomes for metagenomic binning, comparative biology and taxonomic classification.</title>
        <authorList>
            <person name="Goeker M."/>
        </authorList>
    </citation>
    <scope>NUCLEOTIDE SEQUENCE [LARGE SCALE GENOMIC DNA]</scope>
    <source>
        <strain evidence="6 7">DSM 11099</strain>
    </source>
</reference>
<comment type="similarity">
    <text evidence="1">Belongs to the leucine-binding protein family.</text>
</comment>
<dbReference type="RefSeq" id="WP_183832028.1">
    <property type="nucleotide sequence ID" value="NZ_JACHEU010000003.1"/>
</dbReference>
<keyword evidence="2" id="KW-0813">Transport</keyword>
<dbReference type="GO" id="GO:0006865">
    <property type="term" value="P:amino acid transport"/>
    <property type="evidence" value="ECO:0007669"/>
    <property type="project" value="UniProtKB-KW"/>
</dbReference>
<dbReference type="PRINTS" id="PR00337">
    <property type="entry name" value="LEUILEVALBP"/>
</dbReference>
<dbReference type="InterPro" id="IPR028081">
    <property type="entry name" value="Leu-bd"/>
</dbReference>
<name>A0A7W9S499_9HYPH</name>
<dbReference type="CDD" id="cd06330">
    <property type="entry name" value="PBP1_As_SBP-like"/>
    <property type="match status" value="1"/>
</dbReference>
<feature type="domain" description="Leucine-binding protein" evidence="5">
    <location>
        <begin position="38"/>
        <end position="378"/>
    </location>
</feature>
<evidence type="ECO:0000256" key="2">
    <source>
        <dbReference type="ARBA" id="ARBA00022448"/>
    </source>
</evidence>
<dbReference type="SUPFAM" id="SSF53822">
    <property type="entry name" value="Periplasmic binding protein-like I"/>
    <property type="match status" value="1"/>
</dbReference>
<dbReference type="PROSITE" id="PS51318">
    <property type="entry name" value="TAT"/>
    <property type="match status" value="1"/>
</dbReference>
<keyword evidence="7" id="KW-1185">Reference proteome</keyword>
<evidence type="ECO:0000313" key="6">
    <source>
        <dbReference type="EMBL" id="MBB6013836.1"/>
    </source>
</evidence>
<evidence type="ECO:0000256" key="4">
    <source>
        <dbReference type="ARBA" id="ARBA00022970"/>
    </source>
</evidence>
<dbReference type="InterPro" id="IPR000709">
    <property type="entry name" value="Leu_Ile_Val-bd"/>
</dbReference>
<evidence type="ECO:0000259" key="5">
    <source>
        <dbReference type="Pfam" id="PF13458"/>
    </source>
</evidence>
<dbReference type="InterPro" id="IPR051010">
    <property type="entry name" value="BCAA_transport"/>
</dbReference>
<dbReference type="AlphaFoldDB" id="A0A7W9S499"/>
<sequence>MTVSHRTGLSRRSFLSAAGALGAATLAAPSILRAQGSTIRVGVPTILSGRVAILGETASIGAKMAVDAVNAAGGIDGRMIELVIRDTKGKPDEAARITRELISTDGCQIILDAEASGGAFAVHEVVRDTGTYCVHSISETSSLTADPANAAHWIFRSGRQGIHDAIAGGLYASELAKGGVRRWATCSPDYAYGRDTTAEFMEFLTIFAPDVKLVGETWPKSFQPDYTENITNLLNLAPEALYTCLWGGDLVAFFDQASLYGLFDQFQTVAVNMGDAPVLEAIKNLPAGIHSGNRYHKDIPDSEANENWNEAFRKSGKLPTNWGWQAYTGACFVIEALRATGGGIDRDKLAEATRGRTIDSPLGVSGTVTMRESDNTLVDYALGYGKTISEAPYLTDFQPMAWDVIVEHETEWKKRKGFI</sequence>
<proteinExistence type="inferred from homology"/>
<dbReference type="EMBL" id="JACHEU010000003">
    <property type="protein sequence ID" value="MBB6013836.1"/>
    <property type="molecule type" value="Genomic_DNA"/>
</dbReference>
<dbReference type="Pfam" id="PF13458">
    <property type="entry name" value="Peripla_BP_6"/>
    <property type="match status" value="1"/>
</dbReference>
<dbReference type="Proteomes" id="UP000533306">
    <property type="component" value="Unassembled WGS sequence"/>
</dbReference>
<dbReference type="PANTHER" id="PTHR30483">
    <property type="entry name" value="LEUCINE-SPECIFIC-BINDING PROTEIN"/>
    <property type="match status" value="1"/>
</dbReference>
<organism evidence="6 7">
    <name type="scientific">Aquamicrobium lusatiense</name>
    <dbReference type="NCBI Taxonomy" id="89772"/>
    <lineage>
        <taxon>Bacteria</taxon>
        <taxon>Pseudomonadati</taxon>
        <taxon>Pseudomonadota</taxon>
        <taxon>Alphaproteobacteria</taxon>
        <taxon>Hyphomicrobiales</taxon>
        <taxon>Phyllobacteriaceae</taxon>
        <taxon>Aquamicrobium</taxon>
    </lineage>
</organism>
<dbReference type="InterPro" id="IPR006311">
    <property type="entry name" value="TAT_signal"/>
</dbReference>
<gene>
    <name evidence="6" type="ORF">HNR59_003230</name>
</gene>
<evidence type="ECO:0000256" key="3">
    <source>
        <dbReference type="ARBA" id="ARBA00022729"/>
    </source>
</evidence>
<evidence type="ECO:0000256" key="1">
    <source>
        <dbReference type="ARBA" id="ARBA00010062"/>
    </source>
</evidence>
<comment type="caution">
    <text evidence="6">The sequence shown here is derived from an EMBL/GenBank/DDBJ whole genome shotgun (WGS) entry which is preliminary data.</text>
</comment>
<keyword evidence="3" id="KW-0732">Signal</keyword>
<evidence type="ECO:0000313" key="7">
    <source>
        <dbReference type="Proteomes" id="UP000533306"/>
    </source>
</evidence>
<dbReference type="PANTHER" id="PTHR30483:SF37">
    <property type="entry name" value="ABC TRANSPORTER SUBSTRATE-BINDING PROTEIN"/>
    <property type="match status" value="1"/>
</dbReference>
<dbReference type="Gene3D" id="3.40.50.2300">
    <property type="match status" value="2"/>
</dbReference>
<keyword evidence="4" id="KW-0029">Amino-acid transport</keyword>